<proteinExistence type="inferred from homology"/>
<dbReference type="InterPro" id="IPR008949">
    <property type="entry name" value="Isoprenoid_synthase_dom_sf"/>
</dbReference>
<dbReference type="CDD" id="cd00867">
    <property type="entry name" value="Trans_IPPS"/>
    <property type="match status" value="1"/>
</dbReference>
<keyword evidence="5" id="KW-0812">Transmembrane</keyword>
<keyword evidence="5" id="KW-1133">Transmembrane helix</keyword>
<evidence type="ECO:0000256" key="4">
    <source>
        <dbReference type="RuleBase" id="RU004466"/>
    </source>
</evidence>
<evidence type="ECO:0000256" key="5">
    <source>
        <dbReference type="SAM" id="Phobius"/>
    </source>
</evidence>
<dbReference type="GeneID" id="37174457"/>
<keyword evidence="3" id="KW-0460">Magnesium</keyword>
<dbReference type="OrthoDB" id="6921389at2759"/>
<dbReference type="Proteomes" id="UP000249497">
    <property type="component" value="Unassembled WGS sequence"/>
</dbReference>
<evidence type="ECO:0000256" key="3">
    <source>
        <dbReference type="ARBA" id="ARBA00022842"/>
    </source>
</evidence>
<evidence type="ECO:0000256" key="1">
    <source>
        <dbReference type="ARBA" id="ARBA00022679"/>
    </source>
</evidence>
<dbReference type="GO" id="GO:0008299">
    <property type="term" value="P:isoprenoid biosynthetic process"/>
    <property type="evidence" value="ECO:0007669"/>
    <property type="project" value="InterPro"/>
</dbReference>
<dbReference type="RefSeq" id="XP_025525199.1">
    <property type="nucleotide sequence ID" value="XM_025670765.1"/>
</dbReference>
<dbReference type="GO" id="GO:0043386">
    <property type="term" value="P:mycotoxin biosynthetic process"/>
    <property type="evidence" value="ECO:0007669"/>
    <property type="project" value="UniProtKB-ARBA"/>
</dbReference>
<keyword evidence="7" id="KW-1185">Reference proteome</keyword>
<dbReference type="PANTHER" id="PTHR12001">
    <property type="entry name" value="GERANYLGERANYL PYROPHOSPHATE SYNTHASE"/>
    <property type="match status" value="1"/>
</dbReference>
<dbReference type="AlphaFoldDB" id="A0A8T8WTY5"/>
<reference evidence="6 7" key="1">
    <citation type="submission" date="2018-02" db="EMBL/GenBank/DDBJ databases">
        <title>The genomes of Aspergillus section Nigri reveals drivers in fungal speciation.</title>
        <authorList>
            <consortium name="DOE Joint Genome Institute"/>
            <person name="Vesth T.C."/>
            <person name="Nybo J."/>
            <person name="Theobald S."/>
            <person name="Brandl J."/>
            <person name="Frisvad J.C."/>
            <person name="Nielsen K.F."/>
            <person name="Lyhne E.K."/>
            <person name="Kogle M.E."/>
            <person name="Kuo A."/>
            <person name="Riley R."/>
            <person name="Clum A."/>
            <person name="Nolan M."/>
            <person name="Lipzen A."/>
            <person name="Salamov A."/>
            <person name="Henrissat B."/>
            <person name="Wiebenga A."/>
            <person name="De vries R.P."/>
            <person name="Grigoriev I.V."/>
            <person name="Mortensen U.H."/>
            <person name="Andersen M.R."/>
            <person name="Baker S.E."/>
        </authorList>
    </citation>
    <scope>NUCLEOTIDE SEQUENCE [LARGE SCALE GENOMIC DNA]</scope>
    <source>
        <strain evidence="6 7">CBS 114.51</strain>
    </source>
</reference>
<dbReference type="SUPFAM" id="SSF48576">
    <property type="entry name" value="Terpenoid synthases"/>
    <property type="match status" value="1"/>
</dbReference>
<sequence>MTAISDVASMSLPWMATIGIFSLVVYVLLDRMPPLWPTSKKAYLIGQKRPDTVTSFECPYAYIRQIYGKYHWAPFVHKLSPTLKTDDPAKYKMVNEIMDAIHLCLMLVDDITDNSDYRKGKPTAHKIYGPSETANRAYYRVTQILNETVQRFPKLAPFLMQNLEDILAGQDLSLVWRRDGLSVFPTSHTERVAAYRKMASLKTGALFRMLAQLVKEDTSMDETMTTLAWCSQLQNDCKNVYSSEYAKAKGALAEDLRNHEYSYPIILALEAPDGHWVARALETSSPRNIRKALAVIQSEGVRNACFTELKLASASVQDWLSIWGRNEKMNLKRWSVPDRGMRGGMSGSRDTYSGVAV</sequence>
<keyword evidence="1 4" id="KW-0808">Transferase</keyword>
<feature type="transmembrane region" description="Helical" evidence="5">
    <location>
        <begin position="12"/>
        <end position="29"/>
    </location>
</feature>
<evidence type="ECO:0000256" key="2">
    <source>
        <dbReference type="ARBA" id="ARBA00022723"/>
    </source>
</evidence>
<dbReference type="EMBL" id="KZ824816">
    <property type="protein sequence ID" value="RAH79305.1"/>
    <property type="molecule type" value="Genomic_DNA"/>
</dbReference>
<gene>
    <name evidence="6" type="ORF">BO86DRAFT_381413</name>
</gene>
<protein>
    <submittedName>
        <fullName evidence="6">Terpenoid synthase</fullName>
    </submittedName>
</protein>
<keyword evidence="5" id="KW-0472">Membrane</keyword>
<evidence type="ECO:0000313" key="6">
    <source>
        <dbReference type="EMBL" id="RAH79305.1"/>
    </source>
</evidence>
<name>A0A8T8WTY5_ASPJA</name>
<dbReference type="Gene3D" id="1.10.600.10">
    <property type="entry name" value="Farnesyl Diphosphate Synthase"/>
    <property type="match status" value="1"/>
</dbReference>
<dbReference type="PANTHER" id="PTHR12001:SF44">
    <property type="entry name" value="GERANYLGERANYL PYROPHOSPHATE SYNTHASE"/>
    <property type="match status" value="1"/>
</dbReference>
<dbReference type="GO" id="GO:0004659">
    <property type="term" value="F:prenyltransferase activity"/>
    <property type="evidence" value="ECO:0007669"/>
    <property type="project" value="InterPro"/>
</dbReference>
<dbReference type="GO" id="GO:0046872">
    <property type="term" value="F:metal ion binding"/>
    <property type="evidence" value="ECO:0007669"/>
    <property type="project" value="UniProtKB-KW"/>
</dbReference>
<dbReference type="Pfam" id="PF00348">
    <property type="entry name" value="polyprenyl_synt"/>
    <property type="match status" value="1"/>
</dbReference>
<dbReference type="GO" id="GO:0046165">
    <property type="term" value="P:alcohol biosynthetic process"/>
    <property type="evidence" value="ECO:0007669"/>
    <property type="project" value="UniProtKB-ARBA"/>
</dbReference>
<accession>A0A8T8WTY5</accession>
<keyword evidence="2" id="KW-0479">Metal-binding</keyword>
<evidence type="ECO:0000313" key="7">
    <source>
        <dbReference type="Proteomes" id="UP000249497"/>
    </source>
</evidence>
<organism evidence="6 7">
    <name type="scientific">Aspergillus japonicus CBS 114.51</name>
    <dbReference type="NCBI Taxonomy" id="1448312"/>
    <lineage>
        <taxon>Eukaryota</taxon>
        <taxon>Fungi</taxon>
        <taxon>Dikarya</taxon>
        <taxon>Ascomycota</taxon>
        <taxon>Pezizomycotina</taxon>
        <taxon>Eurotiomycetes</taxon>
        <taxon>Eurotiomycetidae</taxon>
        <taxon>Eurotiales</taxon>
        <taxon>Aspergillaceae</taxon>
        <taxon>Aspergillus</taxon>
        <taxon>Aspergillus subgen. Circumdati</taxon>
    </lineage>
</organism>
<comment type="similarity">
    <text evidence="4">Belongs to the FPP/GGPP synthase family.</text>
</comment>
<dbReference type="InterPro" id="IPR000092">
    <property type="entry name" value="Polyprenyl_synt"/>
</dbReference>